<keyword evidence="5 10" id="KW-0732">Signal</keyword>
<evidence type="ECO:0000256" key="10">
    <source>
        <dbReference type="SAM" id="SignalP"/>
    </source>
</evidence>
<dbReference type="Pfam" id="PF25301">
    <property type="entry name" value="CUT_C"/>
    <property type="match status" value="1"/>
</dbReference>
<feature type="chain" id="PRO_5037505463" evidence="10">
    <location>
        <begin position="20"/>
        <end position="480"/>
    </location>
</feature>
<dbReference type="InterPro" id="IPR056953">
    <property type="entry name" value="CUT_N"/>
</dbReference>
<evidence type="ECO:0000313" key="13">
    <source>
        <dbReference type="WBParaSite" id="ACRNAN_scaffold2096.g13702.t1"/>
    </source>
</evidence>
<evidence type="ECO:0000256" key="5">
    <source>
        <dbReference type="ARBA" id="ARBA00022729"/>
    </source>
</evidence>
<keyword evidence="4 9" id="KW-0812">Transmembrane</keyword>
<proteinExistence type="predicted"/>
<name>A0A914D9S9_9BILA</name>
<evidence type="ECO:0000313" key="12">
    <source>
        <dbReference type="Proteomes" id="UP000887540"/>
    </source>
</evidence>
<accession>A0A914D9S9</accession>
<dbReference type="InterPro" id="IPR001507">
    <property type="entry name" value="ZP_dom"/>
</dbReference>
<evidence type="ECO:0000256" key="2">
    <source>
        <dbReference type="ARBA" id="ARBA00022460"/>
    </source>
</evidence>
<dbReference type="PROSITE" id="PS51034">
    <property type="entry name" value="ZP_2"/>
    <property type="match status" value="1"/>
</dbReference>
<evidence type="ECO:0000256" key="9">
    <source>
        <dbReference type="SAM" id="Phobius"/>
    </source>
</evidence>
<dbReference type="PANTHER" id="PTHR22907">
    <property type="entry name" value="GH04558P"/>
    <property type="match status" value="1"/>
</dbReference>
<reference evidence="13" key="1">
    <citation type="submission" date="2022-11" db="UniProtKB">
        <authorList>
            <consortium name="WormBaseParasite"/>
        </authorList>
    </citation>
    <scope>IDENTIFICATION</scope>
</reference>
<dbReference type="GO" id="GO:0042302">
    <property type="term" value="F:structural constituent of cuticle"/>
    <property type="evidence" value="ECO:0007669"/>
    <property type="project" value="UniProtKB-KW"/>
</dbReference>
<protein>
    <submittedName>
        <fullName evidence="13">ZP domain-containing protein</fullName>
    </submittedName>
</protein>
<dbReference type="InterPro" id="IPR057475">
    <property type="entry name" value="CUT_C"/>
</dbReference>
<evidence type="ECO:0000259" key="11">
    <source>
        <dbReference type="PROSITE" id="PS51034"/>
    </source>
</evidence>
<keyword evidence="2" id="KW-0193">Cuticle</keyword>
<dbReference type="WBParaSite" id="ACRNAN_scaffold2096.g13702.t1">
    <property type="protein sequence ID" value="ACRNAN_scaffold2096.g13702.t1"/>
    <property type="gene ID" value="ACRNAN_scaffold2096.g13702"/>
</dbReference>
<dbReference type="SMART" id="SM00241">
    <property type="entry name" value="ZP"/>
    <property type="match status" value="1"/>
</dbReference>
<dbReference type="InterPro" id="IPR051962">
    <property type="entry name" value="Cuticlin"/>
</dbReference>
<evidence type="ECO:0000256" key="8">
    <source>
        <dbReference type="SAM" id="MobiDB-lite"/>
    </source>
</evidence>
<dbReference type="Proteomes" id="UP000887540">
    <property type="component" value="Unplaced"/>
</dbReference>
<comment type="subcellular location">
    <subcellularLocation>
        <location evidence="1">Cell membrane</location>
        <topology evidence="1">Single-pass type I membrane protein</topology>
    </subcellularLocation>
</comment>
<keyword evidence="6 9" id="KW-1133">Transmembrane helix</keyword>
<feature type="transmembrane region" description="Helical" evidence="9">
    <location>
        <begin position="449"/>
        <end position="470"/>
    </location>
</feature>
<evidence type="ECO:0000256" key="7">
    <source>
        <dbReference type="ARBA" id="ARBA00023136"/>
    </source>
</evidence>
<dbReference type="AlphaFoldDB" id="A0A914D9S9"/>
<keyword evidence="12" id="KW-1185">Reference proteome</keyword>
<dbReference type="GO" id="GO:0005886">
    <property type="term" value="C:plasma membrane"/>
    <property type="evidence" value="ECO:0007669"/>
    <property type="project" value="UniProtKB-SubCell"/>
</dbReference>
<evidence type="ECO:0000256" key="1">
    <source>
        <dbReference type="ARBA" id="ARBA00004251"/>
    </source>
</evidence>
<keyword evidence="3" id="KW-1003">Cell membrane</keyword>
<organism evidence="12 13">
    <name type="scientific">Acrobeloides nanus</name>
    <dbReference type="NCBI Taxonomy" id="290746"/>
    <lineage>
        <taxon>Eukaryota</taxon>
        <taxon>Metazoa</taxon>
        <taxon>Ecdysozoa</taxon>
        <taxon>Nematoda</taxon>
        <taxon>Chromadorea</taxon>
        <taxon>Rhabditida</taxon>
        <taxon>Tylenchina</taxon>
        <taxon>Cephalobomorpha</taxon>
        <taxon>Cephaloboidea</taxon>
        <taxon>Cephalobidae</taxon>
        <taxon>Acrobeloides</taxon>
    </lineage>
</organism>
<dbReference type="Pfam" id="PF25057">
    <property type="entry name" value="CUT_N"/>
    <property type="match status" value="1"/>
</dbReference>
<sequence>MLWCYGVLLLLFLEPLVGGQLVFDNQIEGSPEISCGHGQINFKVKTTKGTPSSIYVKGNSDNKDCVIRDSENASIPLNTCNMRRKREVNPAGIGYAMTIIVQLHPLFVTKVDRAYNVHCFYMEAHKNIDTELFVSDITTQTIQSTPPLPQCTYTIHKDTPNGPKIKYARVGDQLYHVWECPSDVYGMLLHTCEAVDGTGNKYMIVDGNGCSSDEFLLPQIMYNYELTRSMVGTYAFNFPDRTSMIFSCQIQLCFKQDDCAHITPPKCGARGTESSENIGLEANEAGTSLSEELDTDQVFTSLPVTIPSTINSTTKNETHARIKNFKSIKGNPTKMPADFPTPGTILPVKDMPIEGSGEEEERISEDRVTSALPERAETSTIKLLKKVNRTQRDTPVKPIRQINFDISSPELTIMEDLGRLDPSEQIAPKQLFDEPTLPSMHDKICISSLGFFTFAGLVILFSVTVFCILFKSRKTVHKFY</sequence>
<evidence type="ECO:0000256" key="4">
    <source>
        <dbReference type="ARBA" id="ARBA00022692"/>
    </source>
</evidence>
<evidence type="ECO:0000256" key="6">
    <source>
        <dbReference type="ARBA" id="ARBA00022989"/>
    </source>
</evidence>
<feature type="domain" description="ZP" evidence="11">
    <location>
        <begin position="34"/>
        <end position="274"/>
    </location>
</feature>
<evidence type="ECO:0000256" key="3">
    <source>
        <dbReference type="ARBA" id="ARBA00022475"/>
    </source>
</evidence>
<keyword evidence="7 9" id="KW-0472">Membrane</keyword>
<feature type="signal peptide" evidence="10">
    <location>
        <begin position="1"/>
        <end position="19"/>
    </location>
</feature>
<feature type="region of interest" description="Disordered" evidence="8">
    <location>
        <begin position="328"/>
        <end position="350"/>
    </location>
</feature>
<dbReference type="PANTHER" id="PTHR22907:SF23">
    <property type="entry name" value="ZP DOMAIN-CONTAINING PROTEIN"/>
    <property type="match status" value="1"/>
</dbReference>